<organism evidence="4 5">
    <name type="scientific">Cardiobacterium hominis</name>
    <dbReference type="NCBI Taxonomy" id="2718"/>
    <lineage>
        <taxon>Bacteria</taxon>
        <taxon>Pseudomonadati</taxon>
        <taxon>Pseudomonadota</taxon>
        <taxon>Gammaproteobacteria</taxon>
        <taxon>Cardiobacteriales</taxon>
        <taxon>Cardiobacteriaceae</taxon>
        <taxon>Cardiobacterium</taxon>
    </lineage>
</organism>
<comment type="similarity">
    <text evidence="2">Belongs to the LptD family.</text>
</comment>
<comment type="subcellular location">
    <subcellularLocation>
        <location evidence="2">Cell outer membrane</location>
    </subcellularLocation>
</comment>
<evidence type="ECO:0000313" key="4">
    <source>
        <dbReference type="EMBL" id="SAM68696.1"/>
    </source>
</evidence>
<proteinExistence type="inferred from homology"/>
<dbReference type="EMBL" id="FKLO01000066">
    <property type="protein sequence ID" value="SAM68696.1"/>
    <property type="molecule type" value="Genomic_DNA"/>
</dbReference>
<dbReference type="GO" id="GO:0009279">
    <property type="term" value="C:cell outer membrane"/>
    <property type="evidence" value="ECO:0007669"/>
    <property type="project" value="UniProtKB-SubCell"/>
</dbReference>
<dbReference type="PANTHER" id="PTHR30189">
    <property type="entry name" value="LPS-ASSEMBLY PROTEIN"/>
    <property type="match status" value="1"/>
</dbReference>
<reference evidence="5" key="1">
    <citation type="submission" date="2016-04" db="EMBL/GenBank/DDBJ databases">
        <authorList>
            <person name="Tagini F."/>
        </authorList>
    </citation>
    <scope>NUCLEOTIDE SEQUENCE [LARGE SCALE GENOMIC DNA]</scope>
    <source>
        <strain evidence="5">CHUV0807</strain>
    </source>
</reference>
<keyword evidence="2" id="KW-0472">Membrane</keyword>
<evidence type="ECO:0000256" key="2">
    <source>
        <dbReference type="HAMAP-Rule" id="MF_01411"/>
    </source>
</evidence>
<comment type="function">
    <text evidence="2">Together with LptE, is involved in the assembly of lipopolysaccharide (LPS) at the surface of the outer membrane.</text>
</comment>
<dbReference type="InterPro" id="IPR020889">
    <property type="entry name" value="LipoPS_assembly_LptD"/>
</dbReference>
<evidence type="ECO:0000256" key="1">
    <source>
        <dbReference type="ARBA" id="ARBA00023237"/>
    </source>
</evidence>
<dbReference type="Pfam" id="PF04453">
    <property type="entry name" value="LptD"/>
    <property type="match status" value="1"/>
</dbReference>
<dbReference type="Proteomes" id="UP000190837">
    <property type="component" value="Unassembled WGS sequence"/>
</dbReference>
<sequence>MAGSGKLQNGAYDTGVGAALPPAGGACHYGNAPFSLCRFVKIRAIFSTRAMVRVLHLRYFWCVFLWIPLEAGALQCVADPLAVFTELGGDPDDKEVHVRADNSAGDYRRADFSGSVEMHQGDKHLFAPELTYRHEEGKAELERGGVISTSEAAIEGIKGHYDSEAQTASFEEAEYYLRGKQQAAVGSAKNARFDRSHNRDDFESVTWTTCARLHPAWHIKAHTLMLDHNRERGVARDMTLRIGSVPVFYLPYFSFPITSARQSGFLIPSAGSSEERGLELSIPYYWNIAPNQDATFTFRPMLKRGVMVEGEYRFLGEKQEGTLYGALLANDRKRPHHARWSGRLTHQYHFNDQWHTDYRYQQVSDVDYVKDFTTDFEIYDDWYLERHLTLYGNTDYGNIMLRGQDYQRIDPGVNEADKPYSRAPQLTYNKTLKNGNWRFDFSGEAVHFHKDELGGANRFSGDISAAYRLEAAYGYLEPQISANLAHYDFSTRKDGLRGKHHNRVLPTFSLDSKLTFERSVAWQGEGWTQTLEPRLYYLYTPYKDQSEIPAFDSDERSLSWNWLFARNRFVGQDRIGDANQLTTSVSTGLYRDSDGQEKLRLSLGQIQYFKDRRVNLGNKPVEKQGRSLLVSEGLYQIDQHWRLYGLTFWDTQKHRPERDVISLDYQLDNDRFIKLAHHYGKGDYNQTTLAAVWRINPQWRLFYRQDYSTRHHRIFNNVAGVEYNDCCWAWRLAGKHWRDKPEDDKKHNAIYLEFVLKGLGNMGNRSGRMLKNEIHGFTPLAEEHEF</sequence>
<dbReference type="HAMAP" id="MF_01411">
    <property type="entry name" value="LPS_assembly_LptD"/>
    <property type="match status" value="1"/>
</dbReference>
<keyword evidence="2" id="KW-0732">Signal</keyword>
<accession>A0A1C3H5T8</accession>
<dbReference type="InterPro" id="IPR007543">
    <property type="entry name" value="LptD_C"/>
</dbReference>
<dbReference type="GO" id="GO:1990351">
    <property type="term" value="C:transporter complex"/>
    <property type="evidence" value="ECO:0007669"/>
    <property type="project" value="TreeGrafter"/>
</dbReference>
<dbReference type="AlphaFoldDB" id="A0A1C3H5T8"/>
<evidence type="ECO:0000313" key="5">
    <source>
        <dbReference type="Proteomes" id="UP000190837"/>
    </source>
</evidence>
<dbReference type="PROSITE" id="PS51257">
    <property type="entry name" value="PROKAR_LIPOPROTEIN"/>
    <property type="match status" value="1"/>
</dbReference>
<gene>
    <name evidence="2" type="primary">lptD</name>
    <name evidence="4" type="ORF">CHUV0807_1953</name>
</gene>
<protein>
    <recommendedName>
        <fullName evidence="2">LPS-assembly protein LptD</fullName>
    </recommendedName>
</protein>
<dbReference type="Gene3D" id="2.60.450.10">
    <property type="entry name" value="Lipopolysaccharide (LPS) transport protein A like domain"/>
    <property type="match status" value="1"/>
</dbReference>
<dbReference type="InterPro" id="IPR050218">
    <property type="entry name" value="LptD"/>
</dbReference>
<dbReference type="PANTHER" id="PTHR30189:SF1">
    <property type="entry name" value="LPS-ASSEMBLY PROTEIN LPTD"/>
    <property type="match status" value="1"/>
</dbReference>
<dbReference type="GO" id="GO:0015920">
    <property type="term" value="P:lipopolysaccharide transport"/>
    <property type="evidence" value="ECO:0007669"/>
    <property type="project" value="InterPro"/>
</dbReference>
<comment type="caution">
    <text evidence="2">Lacks conserved residue(s) required for the propagation of feature annotation.</text>
</comment>
<comment type="subunit">
    <text evidence="2">Component of the lipopolysaccharide transport and assembly complex. Interacts with LptE and LptA.</text>
</comment>
<keyword evidence="1 2" id="KW-0998">Cell outer membrane</keyword>
<feature type="domain" description="LptD C-terminal" evidence="3">
    <location>
        <begin position="338"/>
        <end position="699"/>
    </location>
</feature>
<name>A0A1C3H5T8_9GAMM</name>
<dbReference type="GO" id="GO:0043165">
    <property type="term" value="P:Gram-negative-bacterium-type cell outer membrane assembly"/>
    <property type="evidence" value="ECO:0007669"/>
    <property type="project" value="UniProtKB-UniRule"/>
</dbReference>
<evidence type="ECO:0000259" key="3">
    <source>
        <dbReference type="Pfam" id="PF04453"/>
    </source>
</evidence>